<dbReference type="InterPro" id="IPR031778">
    <property type="entry name" value="Sortilin_N"/>
</dbReference>
<dbReference type="InterPro" id="IPR031777">
    <property type="entry name" value="Sortilin_C"/>
</dbReference>
<keyword evidence="6" id="KW-0732">Signal</keyword>
<reference evidence="8" key="1">
    <citation type="submission" date="2022-08" db="EMBL/GenBank/DDBJ databases">
        <authorList>
            <consortium name="DOE Joint Genome Institute"/>
            <person name="Min B."/>
            <person name="Riley R."/>
            <person name="Sierra-Patev S."/>
            <person name="Naranjo-Ortiz M."/>
            <person name="Looney B."/>
            <person name="Konkel Z."/>
            <person name="Slot J.C."/>
            <person name="Sakamoto Y."/>
            <person name="Steenwyk J.L."/>
            <person name="Rokas A."/>
            <person name="Carro J."/>
            <person name="Camarero S."/>
            <person name="Ferreira P."/>
            <person name="Molpeceres G."/>
            <person name="Ruiz-Duenas F.J."/>
            <person name="Serrano A."/>
            <person name="Henrissat B."/>
            <person name="Drula E."/>
            <person name="Hughes K.W."/>
            <person name="Mata J.L."/>
            <person name="Ishikawa N.K."/>
            <person name="Vargas-Isla R."/>
            <person name="Ushijima S."/>
            <person name="Smith C.A."/>
            <person name="Ahrendt S."/>
            <person name="Andreopoulos W."/>
            <person name="He G."/>
            <person name="Labutti K."/>
            <person name="Lipzen A."/>
            <person name="Ng V."/>
            <person name="Sandor L."/>
            <person name="Barry K."/>
            <person name="Martinez A.T."/>
            <person name="Xiao Y."/>
            <person name="Gibbons J.G."/>
            <person name="Terashima K."/>
            <person name="Hibbett D.S."/>
            <person name="Grigoriev I.V."/>
        </authorList>
    </citation>
    <scope>NUCLEOTIDE SEQUENCE</scope>
    <source>
        <strain evidence="8">TFB10827</strain>
    </source>
</reference>
<dbReference type="EMBL" id="MU790714">
    <property type="protein sequence ID" value="KAJ3994268.1"/>
    <property type="molecule type" value="Genomic_DNA"/>
</dbReference>
<evidence type="ECO:0000313" key="8">
    <source>
        <dbReference type="EMBL" id="KAJ3994268.1"/>
    </source>
</evidence>
<name>A0ABQ8Q6W2_9AGAR</name>
<dbReference type="Gene3D" id="2.130.10.10">
    <property type="entry name" value="YVTN repeat-like/Quinoprotein amine dehydrogenase"/>
    <property type="match status" value="2"/>
</dbReference>
<dbReference type="Pfam" id="PF15902">
    <property type="entry name" value="Sortilin-Vps10"/>
    <property type="match status" value="2"/>
</dbReference>
<dbReference type="InterPro" id="IPR006581">
    <property type="entry name" value="VPS10"/>
</dbReference>
<dbReference type="CDD" id="cd15482">
    <property type="entry name" value="Sialidase_non-viral"/>
    <property type="match status" value="1"/>
</dbReference>
<sequence length="1478" mass="166490">MILRALWLSLASLSILAVQVVAQDPTHQITSFENLPGKLVFLEDTTTAFYLDDFEGNLLITQDEGKSWSSADTIPAGDAAMVIEHPFEKNYAFVLTRGYTHYRTEDRGKTWRPFDMPVRPAFVAQPLSFHSDPKKYGYILYQGTACDEVGWGAVCHDETYYTKEAFSDEPMLLLSETTRCQFAHSTVDFKHEAHSDLIYCVAFDTLEGMHSLSHSRLYSTTTFFDEDMIVEDLGIGSKNARGVFAFAIVAKYAVVALKDMSADSNGEMLLYVTVDTKTWAKAQFPHASSARLRENAYTIVESTTHSLAVDVVLQDQGTIGTLFVSNSNGTFFVQSLKDTNRNEMGFVDFEKLYGVDGVGIANVVANAEEVEGRGASKLLRSVTTFDDGSNWSPLLPPSYDSDGSRIDCNPGDDDCALHLWSVTAPHNFGRIFSSPAPGIVMGVGSIGKTLLPYEDCDTFLSTDAGLTWKMVRKDAHKYEFGDSGSVVMAINDEDGVDNIIYSLDMGETWLTYNIGLKLRARALSTVPDSTSQKFLLVGQVSRKDENYNKYGRYVVVFLDFAGIRNRKCEENDFERWYARSGKSECLMGHKQWYRRRKSTADCYVGDKFIDPVQHEDNCECTDADYECDFNFVRDGNDCVPVGPEPIPAGVCTLPSQKYMGSSGWRKIPGNTCTGGRKDEKVEKDCSNAQPKEGEIIHQTFEFPSQIVQHAYFRKHPTILVRLHDNSIWQSSNEGYTWSQLFPDEKFLAFYHHPHSSDRAYLITSESYFYSTTDAGRSWNKWNAPAPPNTFRAQVIRFQPEADRLIWTGNLQCNTGLFEDCHATAWYTRDHGRSWRKIEDYVVNCAWASDTKLNADPTEILCESYQRKEGNQRFFLQDNPLELIEGQGYYSKKKKLFSQVVGFAKFSEFLVVAELASSGRALELQVSLDGVNFATGEFPPSMHPETHAYTVLESSTGSLFIHMTMSEPPSPYWGTILKSNSNGTYFVVSQDLVNRDERGYVDFEKMIGLDGIALINIIANPFDAMLSGRKMIASRITHNDGSTWKPLKPPTVDSEGNPYWCDTTACSLHVHGYTERRDPRATYSSPSIVGLIMAVGNVGEVLAPYTDSDTFLSRDAGFTWEEVHKDAHLWEFGDSGSILVMANDEEPTDHVLFSTDEGAKWREYKFTNEKIRVIAIVTVPSDTSRRFILMGQYPSKQAESVVVHIDFSALTGRQCKPFLLATLIEKLSTVCIFAGILKVEDPTHDDFELWSPSEDRNELCLFGRQTLYHRRIRNTNCYIGDQPKEEARIQNNCACSTVDFECEFNYIKNANDECVLAPGTTPLLNDETCRAGEEFWYERTPYRKISYSSCDGGHRPDRGKPHPCPGLKHHSGWFWWFVILISFGLAGLVGLYFYRRSGVARGNIRLPTDLRSNRAFEGDSGILSTLASVPWFLVGLAGIAWEYVASNVESLSNSFRNRRGYRNLPADEDAQILRFEDEE</sequence>
<dbReference type="SMART" id="SM00602">
    <property type="entry name" value="VPS10"/>
    <property type="match status" value="2"/>
</dbReference>
<evidence type="ECO:0000256" key="1">
    <source>
        <dbReference type="ARBA" id="ARBA00004370"/>
    </source>
</evidence>
<feature type="chain" id="PRO_5045440102" evidence="6">
    <location>
        <begin position="23"/>
        <end position="1478"/>
    </location>
</feature>
<dbReference type="PANTHER" id="PTHR12106">
    <property type="entry name" value="SORTILIN RELATED"/>
    <property type="match status" value="1"/>
</dbReference>
<keyword evidence="9" id="KW-1185">Reference proteome</keyword>
<feature type="domain" description="VPS10" evidence="7">
    <location>
        <begin position="716"/>
        <end position="1368"/>
    </location>
</feature>
<accession>A0ABQ8Q6W2</accession>
<feature type="signal peptide" evidence="6">
    <location>
        <begin position="1"/>
        <end position="22"/>
    </location>
</feature>
<evidence type="ECO:0000256" key="3">
    <source>
        <dbReference type="ARBA" id="ARBA00023136"/>
    </source>
</evidence>
<dbReference type="Proteomes" id="UP001163828">
    <property type="component" value="Unassembled WGS sequence"/>
</dbReference>
<feature type="domain" description="VPS10" evidence="7">
    <location>
        <begin position="47"/>
        <end position="690"/>
    </location>
</feature>
<protein>
    <submittedName>
        <fullName evidence="8">Vacuolar protein sorting/targeting protein 10</fullName>
    </submittedName>
</protein>
<keyword evidence="3 5" id="KW-0472">Membrane</keyword>
<comment type="caution">
    <text evidence="8">The sequence shown here is derived from an EMBL/GenBank/DDBJ whole genome shotgun (WGS) entry which is preliminary data.</text>
</comment>
<gene>
    <name evidence="8" type="ORF">F5050DRAFT_1575984</name>
</gene>
<dbReference type="Pfam" id="PF15901">
    <property type="entry name" value="Sortilin_C"/>
    <property type="match status" value="2"/>
</dbReference>
<dbReference type="Gene3D" id="2.10.70.80">
    <property type="match status" value="2"/>
</dbReference>
<evidence type="ECO:0000313" key="9">
    <source>
        <dbReference type="Proteomes" id="UP001163828"/>
    </source>
</evidence>
<evidence type="ECO:0000256" key="4">
    <source>
        <dbReference type="ARBA" id="ARBA00023180"/>
    </source>
</evidence>
<dbReference type="SUPFAM" id="SSF110296">
    <property type="entry name" value="Oligoxyloglucan reducing end-specific cellobiohydrolase"/>
    <property type="match status" value="2"/>
</dbReference>
<organism evidence="8 9">
    <name type="scientific">Lentinula boryana</name>
    <dbReference type="NCBI Taxonomy" id="40481"/>
    <lineage>
        <taxon>Eukaryota</taxon>
        <taxon>Fungi</taxon>
        <taxon>Dikarya</taxon>
        <taxon>Basidiomycota</taxon>
        <taxon>Agaricomycotina</taxon>
        <taxon>Agaricomycetes</taxon>
        <taxon>Agaricomycetidae</taxon>
        <taxon>Agaricales</taxon>
        <taxon>Marasmiineae</taxon>
        <taxon>Omphalotaceae</taxon>
        <taxon>Lentinula</taxon>
    </lineage>
</organism>
<keyword evidence="2" id="KW-0677">Repeat</keyword>
<evidence type="ECO:0000256" key="2">
    <source>
        <dbReference type="ARBA" id="ARBA00022737"/>
    </source>
</evidence>
<comment type="subcellular location">
    <subcellularLocation>
        <location evidence="1">Membrane</location>
    </subcellularLocation>
</comment>
<feature type="transmembrane region" description="Helical" evidence="5">
    <location>
        <begin position="1372"/>
        <end position="1393"/>
    </location>
</feature>
<evidence type="ECO:0000256" key="5">
    <source>
        <dbReference type="SAM" id="Phobius"/>
    </source>
</evidence>
<dbReference type="PANTHER" id="PTHR12106:SF27">
    <property type="entry name" value="SORTILIN-RELATED RECEPTOR"/>
    <property type="match status" value="1"/>
</dbReference>
<evidence type="ECO:0000259" key="7">
    <source>
        <dbReference type="SMART" id="SM00602"/>
    </source>
</evidence>
<keyword evidence="4" id="KW-0325">Glycoprotein</keyword>
<keyword evidence="5" id="KW-1133">Transmembrane helix</keyword>
<keyword evidence="5" id="KW-0812">Transmembrane</keyword>
<dbReference type="InterPro" id="IPR050310">
    <property type="entry name" value="VPS10-sortilin"/>
</dbReference>
<dbReference type="Gene3D" id="3.30.60.270">
    <property type="match status" value="2"/>
</dbReference>
<evidence type="ECO:0000256" key="6">
    <source>
        <dbReference type="SAM" id="SignalP"/>
    </source>
</evidence>
<proteinExistence type="predicted"/>
<dbReference type="InterPro" id="IPR015943">
    <property type="entry name" value="WD40/YVTN_repeat-like_dom_sf"/>
</dbReference>